<reference evidence="3" key="2">
    <citation type="submission" date="2013-07" db="EMBL/GenBank/DDBJ databases">
        <authorList>
            <consortium name="The Broad Institute Genome Sequencing Platform"/>
            <person name="Cuomo C."/>
            <person name="Litvintseva A."/>
            <person name="Chen Y."/>
            <person name="Heitman J."/>
            <person name="Sun S."/>
            <person name="Springer D."/>
            <person name="Dromer F."/>
            <person name="Young S.K."/>
            <person name="Zeng Q."/>
            <person name="Gargeya S."/>
            <person name="Fitzgerald M."/>
            <person name="Abouelleil A."/>
            <person name="Alvarado L."/>
            <person name="Berlin A.M."/>
            <person name="Chapman S.B."/>
            <person name="Dewar J."/>
            <person name="Goldberg J."/>
            <person name="Griggs A."/>
            <person name="Gujja S."/>
            <person name="Hansen M."/>
            <person name="Howarth C."/>
            <person name="Imamovic A."/>
            <person name="Larimer J."/>
            <person name="McCowan C."/>
            <person name="Murphy C."/>
            <person name="Pearson M."/>
            <person name="Priest M."/>
            <person name="Roberts A."/>
            <person name="Saif S."/>
            <person name="Shea T."/>
            <person name="Sykes S."/>
            <person name="Wortman J."/>
            <person name="Nusbaum C."/>
            <person name="Birren B."/>
        </authorList>
    </citation>
    <scope>NUCLEOTIDE SEQUENCE</scope>
    <source>
        <strain evidence="3">CBS 10117</strain>
    </source>
</reference>
<dbReference type="EMBL" id="KI894027">
    <property type="protein sequence ID" value="OBR88335.1"/>
    <property type="molecule type" value="Genomic_DNA"/>
</dbReference>
<dbReference type="EMBL" id="CP144530">
    <property type="protein sequence ID" value="WWC57614.1"/>
    <property type="molecule type" value="Genomic_DNA"/>
</dbReference>
<evidence type="ECO:0000313" key="4">
    <source>
        <dbReference type="Proteomes" id="UP000078595"/>
    </source>
</evidence>
<proteinExistence type="inferred from homology"/>
<dbReference type="AlphaFoldDB" id="A0A1A6AE43"/>
<dbReference type="SUPFAM" id="SSF89360">
    <property type="entry name" value="HesB-like domain"/>
    <property type="match status" value="1"/>
</dbReference>
<dbReference type="STRING" id="1296121.A0A1A6AE43"/>
<dbReference type="GO" id="GO:0016226">
    <property type="term" value="P:iron-sulfur cluster assembly"/>
    <property type="evidence" value="ECO:0007669"/>
    <property type="project" value="InterPro"/>
</dbReference>
<protein>
    <submittedName>
        <fullName evidence="2">Uncharacterized protein</fullName>
    </submittedName>
</protein>
<dbReference type="InterPro" id="IPR035903">
    <property type="entry name" value="HesB-like_dom_sf"/>
</dbReference>
<evidence type="ECO:0000313" key="2">
    <source>
        <dbReference type="EMBL" id="OBR88335.1"/>
    </source>
</evidence>
<dbReference type="Proteomes" id="UP000078595">
    <property type="component" value="Chromosome 1"/>
</dbReference>
<evidence type="ECO:0000313" key="3">
    <source>
        <dbReference type="EMBL" id="WWC57614.1"/>
    </source>
</evidence>
<dbReference type="PANTHER" id="PTHR43011:SF1">
    <property type="entry name" value="IRON-SULFUR CLUSTER ASSEMBLY 2 HOMOLOG, MITOCHONDRIAL"/>
    <property type="match status" value="1"/>
</dbReference>
<comment type="similarity">
    <text evidence="1">Belongs to the HesB/IscA family.</text>
</comment>
<name>A0A1A6AE43_9TREE</name>
<dbReference type="NCBIfam" id="TIGR00049">
    <property type="entry name" value="iron-sulfur cluster assembly accessory protein"/>
    <property type="match status" value="1"/>
</dbReference>
<dbReference type="InterPro" id="IPR016092">
    <property type="entry name" value="ATAP"/>
</dbReference>
<dbReference type="GO" id="GO:0005506">
    <property type="term" value="F:iron ion binding"/>
    <property type="evidence" value="ECO:0007669"/>
    <property type="project" value="TreeGrafter"/>
</dbReference>
<dbReference type="GO" id="GO:0005739">
    <property type="term" value="C:mitochondrion"/>
    <property type="evidence" value="ECO:0007669"/>
    <property type="project" value="TreeGrafter"/>
</dbReference>
<dbReference type="GeneID" id="28963845"/>
<evidence type="ECO:0000256" key="1">
    <source>
        <dbReference type="ARBA" id="ARBA00006718"/>
    </source>
</evidence>
<keyword evidence="4" id="KW-1185">Reference proteome</keyword>
<dbReference type="PANTHER" id="PTHR43011">
    <property type="entry name" value="IRON-SULFUR CLUSTER ASSEMBLY 2 HOMOLOG, MITOCHONDRIAL"/>
    <property type="match status" value="1"/>
</dbReference>
<dbReference type="FunFam" id="2.60.300.12:FF:000010">
    <property type="entry name" value="Unplaced genomic scaffold supercont1.5, whole genome shotgun sequence"/>
    <property type="match status" value="1"/>
</dbReference>
<dbReference type="OrthoDB" id="1938621at2759"/>
<reference evidence="2" key="1">
    <citation type="submission" date="2013-07" db="EMBL/GenBank/DDBJ databases">
        <title>The Genome Sequence of Cryptococcus dejecticola CBS10117.</title>
        <authorList>
            <consortium name="The Broad Institute Genome Sequencing Platform"/>
            <person name="Cuomo C."/>
            <person name="Litvintseva A."/>
            <person name="Chen Y."/>
            <person name="Heitman J."/>
            <person name="Sun S."/>
            <person name="Springer D."/>
            <person name="Dromer F."/>
            <person name="Young S.K."/>
            <person name="Zeng Q."/>
            <person name="Gargeya S."/>
            <person name="Fitzgerald M."/>
            <person name="Abouelleil A."/>
            <person name="Alvarado L."/>
            <person name="Berlin A.M."/>
            <person name="Chapman S.B."/>
            <person name="Dewar J."/>
            <person name="Goldberg J."/>
            <person name="Griggs A."/>
            <person name="Gujja S."/>
            <person name="Hansen M."/>
            <person name="Howarth C."/>
            <person name="Imamovic A."/>
            <person name="Larimer J."/>
            <person name="McCowan C."/>
            <person name="Murphy C."/>
            <person name="Pearson M."/>
            <person name="Priest M."/>
            <person name="Roberts A."/>
            <person name="Saif S."/>
            <person name="Shea T."/>
            <person name="Sykes S."/>
            <person name="Wortman J."/>
            <person name="Nusbaum C."/>
            <person name="Birren B."/>
        </authorList>
    </citation>
    <scope>NUCLEOTIDE SEQUENCE [LARGE SCALE GENOMIC DNA]</scope>
    <source>
        <strain evidence="2">CBS 10117</strain>
    </source>
</reference>
<reference evidence="3" key="3">
    <citation type="submission" date="2024-02" db="EMBL/GenBank/DDBJ databases">
        <title>Comparative genomics of Cryptococcus and Kwoniella reveals pathogenesis evolution and contrasting modes of karyotype evolution via chromosome fusion or intercentromeric recombination.</title>
        <authorList>
            <person name="Coelho M.A."/>
            <person name="David-Palma M."/>
            <person name="Shea T."/>
            <person name="Bowers K."/>
            <person name="McGinley-Smith S."/>
            <person name="Mohammad A.W."/>
            <person name="Gnirke A."/>
            <person name="Yurkov A.M."/>
            <person name="Nowrousian M."/>
            <person name="Sun S."/>
            <person name="Cuomo C.A."/>
            <person name="Heitman J."/>
        </authorList>
    </citation>
    <scope>NUCLEOTIDE SEQUENCE</scope>
    <source>
        <strain evidence="3">CBS 10117</strain>
    </source>
</reference>
<organism evidence="2">
    <name type="scientific">Kwoniella dejecticola CBS 10117</name>
    <dbReference type="NCBI Taxonomy" id="1296121"/>
    <lineage>
        <taxon>Eukaryota</taxon>
        <taxon>Fungi</taxon>
        <taxon>Dikarya</taxon>
        <taxon>Basidiomycota</taxon>
        <taxon>Agaricomycotina</taxon>
        <taxon>Tremellomycetes</taxon>
        <taxon>Tremellales</taxon>
        <taxon>Cryptococcaceae</taxon>
        <taxon>Kwoniella</taxon>
    </lineage>
</organism>
<dbReference type="KEGG" id="kdj:28963845"/>
<dbReference type="GO" id="GO:0051537">
    <property type="term" value="F:2 iron, 2 sulfur cluster binding"/>
    <property type="evidence" value="ECO:0007669"/>
    <property type="project" value="TreeGrafter"/>
</dbReference>
<dbReference type="Gene3D" id="2.60.300.12">
    <property type="entry name" value="HesB-like domain"/>
    <property type="match status" value="1"/>
</dbReference>
<gene>
    <name evidence="2" type="ORF">I303_00146</name>
    <name evidence="3" type="ORF">I303_100146</name>
</gene>
<accession>A0A1A6AE43</accession>
<dbReference type="VEuPathDB" id="FungiDB:I303_00146"/>
<dbReference type="GO" id="GO:0051539">
    <property type="term" value="F:4 iron, 4 sulfur cluster binding"/>
    <property type="evidence" value="ECO:0007669"/>
    <property type="project" value="TreeGrafter"/>
</dbReference>
<dbReference type="RefSeq" id="XP_018266177.1">
    <property type="nucleotide sequence ID" value="XM_018403523.1"/>
</dbReference>
<sequence>MATKIIPSSSSISRFLPISRATFASSSRSPLPLRPLRSISTFSSSSFSAPRSRRQLPRSSFSVAKRYASAAAVATPAPSADIHPVPRRTSVRVIPPSLEEIKEEGYLDEDVQLLPSEEAFLNITPDALQQLVNITSREPPELLEQGKLALRVGVESGGCHGYQYTMALTEERGVDDYVLQPEGVSSIPVVVDLVSFGLLKGATIHFATELIGSSFRIQDNPQAKQGGSCGCGVSWEAA</sequence>